<dbReference type="GO" id="GO:0006508">
    <property type="term" value="P:proteolysis"/>
    <property type="evidence" value="ECO:0007669"/>
    <property type="project" value="InterPro"/>
</dbReference>
<feature type="domain" description="Secretion system C-terminal sorting" evidence="4">
    <location>
        <begin position="391"/>
        <end position="460"/>
    </location>
</feature>
<proteinExistence type="predicted"/>
<protein>
    <submittedName>
        <fullName evidence="5">M28 family peptidase</fullName>
    </submittedName>
</protein>
<feature type="domain" description="Peptidase M28" evidence="3">
    <location>
        <begin position="102"/>
        <end position="298"/>
    </location>
</feature>
<dbReference type="Pfam" id="PF04389">
    <property type="entry name" value="Peptidase_M28"/>
    <property type="match status" value="1"/>
</dbReference>
<dbReference type="InterPro" id="IPR007484">
    <property type="entry name" value="Peptidase_M28"/>
</dbReference>
<dbReference type="SUPFAM" id="SSF53187">
    <property type="entry name" value="Zn-dependent exopeptidases"/>
    <property type="match status" value="1"/>
</dbReference>
<dbReference type="PANTHER" id="PTHR12147:SF26">
    <property type="entry name" value="PEPTIDASE M28 DOMAIN-CONTAINING PROTEIN"/>
    <property type="match status" value="1"/>
</dbReference>
<dbReference type="Gene3D" id="3.40.630.10">
    <property type="entry name" value="Zn peptidases"/>
    <property type="match status" value="1"/>
</dbReference>
<accession>A0AAU7BTK9</accession>
<dbReference type="RefSeq" id="WP_347924078.1">
    <property type="nucleotide sequence ID" value="NZ_CP157199.1"/>
</dbReference>
<dbReference type="PANTHER" id="PTHR12147">
    <property type="entry name" value="METALLOPEPTIDASE M28 FAMILY MEMBER"/>
    <property type="match status" value="1"/>
</dbReference>
<dbReference type="AlphaFoldDB" id="A0AAU7BTK9"/>
<evidence type="ECO:0000256" key="1">
    <source>
        <dbReference type="ARBA" id="ARBA00022729"/>
    </source>
</evidence>
<gene>
    <name evidence="5" type="ORF">ABGB03_00990</name>
</gene>
<evidence type="ECO:0000259" key="3">
    <source>
        <dbReference type="Pfam" id="PF04389"/>
    </source>
</evidence>
<evidence type="ECO:0000256" key="2">
    <source>
        <dbReference type="SAM" id="SignalP"/>
    </source>
</evidence>
<dbReference type="GO" id="GO:0008235">
    <property type="term" value="F:metalloexopeptidase activity"/>
    <property type="evidence" value="ECO:0007669"/>
    <property type="project" value="InterPro"/>
</dbReference>
<dbReference type="InterPro" id="IPR026444">
    <property type="entry name" value="Secre_tail"/>
</dbReference>
<name>A0AAU7BTK9_9FLAO</name>
<keyword evidence="1 2" id="KW-0732">Signal</keyword>
<evidence type="ECO:0000259" key="4">
    <source>
        <dbReference type="Pfam" id="PF18962"/>
    </source>
</evidence>
<evidence type="ECO:0000313" key="5">
    <source>
        <dbReference type="EMBL" id="XBG61497.1"/>
    </source>
</evidence>
<dbReference type="Pfam" id="PF18962">
    <property type="entry name" value="Por_Secre_tail"/>
    <property type="match status" value="1"/>
</dbReference>
<dbReference type="EMBL" id="CP157199">
    <property type="protein sequence ID" value="XBG61497.1"/>
    <property type="molecule type" value="Genomic_DNA"/>
</dbReference>
<dbReference type="InterPro" id="IPR045175">
    <property type="entry name" value="M28_fam"/>
</dbReference>
<reference evidence="5" key="1">
    <citation type="submission" date="2024-05" db="EMBL/GenBank/DDBJ databases">
        <title>Pontimicrobium maritimus sp. nov., isolated form sea water.</title>
        <authorList>
            <person name="Muhammad N."/>
            <person name="Vuong T.Q."/>
            <person name="Han H.L."/>
            <person name="Kim S.-G."/>
        </authorList>
    </citation>
    <scope>NUCLEOTIDE SEQUENCE</scope>
    <source>
        <strain evidence="5">SW4</strain>
    </source>
</reference>
<feature type="signal peptide" evidence="2">
    <location>
        <begin position="1"/>
        <end position="20"/>
    </location>
</feature>
<dbReference type="NCBIfam" id="TIGR04183">
    <property type="entry name" value="Por_Secre_tail"/>
    <property type="match status" value="1"/>
</dbReference>
<feature type="chain" id="PRO_5043873634" evidence="2">
    <location>
        <begin position="21"/>
        <end position="463"/>
    </location>
</feature>
<organism evidence="5">
    <name type="scientific">Pontimicrobium sp. SW4</name>
    <dbReference type="NCBI Taxonomy" id="3153519"/>
    <lineage>
        <taxon>Bacteria</taxon>
        <taxon>Pseudomonadati</taxon>
        <taxon>Bacteroidota</taxon>
        <taxon>Flavobacteriia</taxon>
        <taxon>Flavobacteriales</taxon>
        <taxon>Flavobacteriaceae</taxon>
        <taxon>Pontimicrobium</taxon>
    </lineage>
</organism>
<sequence>MNRLTAILILTFFVSFSLSAQTVSDLMNLVSQDTLTKVIREFSGEDPTVVNGSTVTILNRESANNDVAADYLKERLSVFNNLTINDQAYTVTYGSTTYNGRNIIATQLGKTNPDDIYIICAHYDSVDDYCVDDNASGTTAVLEMARILSTQCFDNTIIYALWDQEENNLIGSRYYANAAAANGDNILGVLNLDMMAYDGDGDNDFDIDVRNIAGSLTLKDDMLNALASSGLNLNANVVNPGSGASDHFWFWSNGFPAIFVGESWFNNDETPNYHTANDRFADLDMDYFTDLTKLSLYYMATKGNLLPVDSKAYINLPGNLDVAWSPTATYQWLDCNNNMALIPGATNNWFYPTSEGYYAVEVTDGACVEISECIYHAGLGDDEFTKEDIEIFPNPVTSKLNIKIPETIPKAMLSIVSIEGKELLKTTIDKQYNEVSFSQFANGIYFVNIESQGRTLSYKVVKE</sequence>